<feature type="region of interest" description="Disordered" evidence="3">
    <location>
        <begin position="149"/>
        <end position="168"/>
    </location>
</feature>
<feature type="domain" description="RecQ mediated genome instability protein 1 OB-fold" evidence="4">
    <location>
        <begin position="71"/>
        <end position="141"/>
    </location>
</feature>
<dbReference type="GO" id="GO:0000712">
    <property type="term" value="P:resolution of meiotic recombination intermediates"/>
    <property type="evidence" value="ECO:0007669"/>
    <property type="project" value="TreeGrafter"/>
</dbReference>
<accession>A0A024GEB3</accession>
<dbReference type="GO" id="GO:0000724">
    <property type="term" value="P:double-strand break repair via homologous recombination"/>
    <property type="evidence" value="ECO:0007669"/>
    <property type="project" value="TreeGrafter"/>
</dbReference>
<organism evidence="5 6">
    <name type="scientific">Albugo candida</name>
    <dbReference type="NCBI Taxonomy" id="65357"/>
    <lineage>
        <taxon>Eukaryota</taxon>
        <taxon>Sar</taxon>
        <taxon>Stramenopiles</taxon>
        <taxon>Oomycota</taxon>
        <taxon>Peronosporomycetes</taxon>
        <taxon>Albuginales</taxon>
        <taxon>Albuginaceae</taxon>
        <taxon>Albugo</taxon>
    </lineage>
</organism>
<proteinExistence type="inferred from homology"/>
<evidence type="ECO:0000259" key="4">
    <source>
        <dbReference type="Pfam" id="PF08585"/>
    </source>
</evidence>
<evidence type="ECO:0000313" key="6">
    <source>
        <dbReference type="Proteomes" id="UP000053237"/>
    </source>
</evidence>
<feature type="region of interest" description="Disordered" evidence="3">
    <location>
        <begin position="182"/>
        <end position="275"/>
    </location>
</feature>
<evidence type="ECO:0000256" key="3">
    <source>
        <dbReference type="SAM" id="MobiDB-lite"/>
    </source>
</evidence>
<sequence>MDAIATQSVSVNDILNCILSRDLRAVATSKFSNLNVSSMREFSEPVLFQVISVLNIAQPSAKQMVPGLRPALLQLKLTDGQNKYVAIALEDIPKLSVSTAPGTKLLLKCCIIRKGKFLLSKENAQVLGGQVRELMEQWKTQKDLRERKRACAADQEDPPPVFTDFEPTQKCSQSCNQVNSTIPKACKPETSRPKTGKPSVRKATPSKKPSMTKKKDINDASKQAKGHHVKSTDKKSRKAQCESQKTGKKEEKERSNLSKPKRFPRGSKKTDSSTL</sequence>
<dbReference type="PANTHER" id="PTHR14790">
    <property type="entry name" value="RECQ-MEDIATED GENOME INSTABILITY PROTEIN 1 RMI1"/>
    <property type="match status" value="1"/>
</dbReference>
<evidence type="ECO:0000313" key="5">
    <source>
        <dbReference type="EMBL" id="CCI45108.1"/>
    </source>
</evidence>
<dbReference type="GO" id="GO:0031422">
    <property type="term" value="C:RecQ family helicase-topoisomerase III complex"/>
    <property type="evidence" value="ECO:0007669"/>
    <property type="project" value="TreeGrafter"/>
</dbReference>
<dbReference type="GO" id="GO:0016604">
    <property type="term" value="C:nuclear body"/>
    <property type="evidence" value="ECO:0007669"/>
    <property type="project" value="TreeGrafter"/>
</dbReference>
<dbReference type="PANTHER" id="PTHR14790:SF15">
    <property type="entry name" value="RECQ-MEDIATED GENOME INSTABILITY PROTEIN 1"/>
    <property type="match status" value="1"/>
</dbReference>
<dbReference type="InParanoid" id="A0A024GEB3"/>
<protein>
    <recommendedName>
        <fullName evidence="2">RecQ-mediated genome instability protein 1</fullName>
    </recommendedName>
</protein>
<comment type="similarity">
    <text evidence="1">Belongs to the RMI1 family.</text>
</comment>
<dbReference type="STRING" id="65357.A0A024GEB3"/>
<dbReference type="Pfam" id="PF08585">
    <property type="entry name" value="RMI1_N_C"/>
    <property type="match status" value="1"/>
</dbReference>
<reference evidence="5 6" key="1">
    <citation type="submission" date="2012-05" db="EMBL/GenBank/DDBJ databases">
        <title>Recombination and specialization in a pathogen metapopulation.</title>
        <authorList>
            <person name="Gardiner A."/>
            <person name="Kemen E."/>
            <person name="Schultz-Larsen T."/>
            <person name="MacLean D."/>
            <person name="Van Oosterhout C."/>
            <person name="Jones J.D.G."/>
        </authorList>
    </citation>
    <scope>NUCLEOTIDE SEQUENCE [LARGE SCALE GENOMIC DNA]</scope>
    <source>
        <strain evidence="5 6">Ac Nc2</strain>
    </source>
</reference>
<dbReference type="Gene3D" id="2.40.50.770">
    <property type="entry name" value="RecQ-mediated genome instability protein Rmi1, C-terminal domain"/>
    <property type="match status" value="1"/>
</dbReference>
<name>A0A024GEB3_9STRA</name>
<comment type="caution">
    <text evidence="5">The sequence shown here is derived from an EMBL/GenBank/DDBJ whole genome shotgun (WGS) entry which is preliminary data.</text>
</comment>
<dbReference type="AlphaFoldDB" id="A0A024GEB3"/>
<feature type="compositionally biased region" description="Basic and acidic residues" evidence="3">
    <location>
        <begin position="245"/>
        <end position="256"/>
    </location>
</feature>
<dbReference type="Proteomes" id="UP000053237">
    <property type="component" value="Unassembled WGS sequence"/>
</dbReference>
<keyword evidence="6" id="KW-1185">Reference proteome</keyword>
<gene>
    <name evidence="5" type="ORF">BN9_059550</name>
</gene>
<dbReference type="InterPro" id="IPR013894">
    <property type="entry name" value="RMI1_OB"/>
</dbReference>
<dbReference type="EMBL" id="CAIX01000088">
    <property type="protein sequence ID" value="CCI45108.1"/>
    <property type="molecule type" value="Genomic_DNA"/>
</dbReference>
<evidence type="ECO:0000256" key="2">
    <source>
        <dbReference type="ARBA" id="ARBA00018987"/>
    </source>
</evidence>
<dbReference type="InterPro" id="IPR042470">
    <property type="entry name" value="RMI1_N_C_sf"/>
</dbReference>
<evidence type="ECO:0000256" key="1">
    <source>
        <dbReference type="ARBA" id="ARBA00006395"/>
    </source>
</evidence>
<dbReference type="OrthoDB" id="341511at2759"/>